<name>A0A108T2R9_9BACE</name>
<gene>
    <name evidence="1" type="ORF">F2Y81_21255</name>
</gene>
<proteinExistence type="predicted"/>
<organism evidence="1 2">
    <name type="scientific">Bacteroides cellulosilyticus</name>
    <dbReference type="NCBI Taxonomy" id="246787"/>
    <lineage>
        <taxon>Bacteria</taxon>
        <taxon>Pseudomonadati</taxon>
        <taxon>Bacteroidota</taxon>
        <taxon>Bacteroidia</taxon>
        <taxon>Bacteroidales</taxon>
        <taxon>Bacteroidaceae</taxon>
        <taxon>Bacteroides</taxon>
    </lineage>
</organism>
<sequence length="93" mass="11173">MESRFNGHKANLRAYLRKRGAEIDVKNKTVKVDMEALNKKEQEKLKELERWGYKVNEQQTYFSTHSPLWNYEILETEDNSFIAFADEIMAMYY</sequence>
<dbReference type="AlphaFoldDB" id="A0A108T2R9"/>
<dbReference type="RefSeq" id="WP_007215718.1">
    <property type="nucleotide sequence ID" value="NZ_CABMLT010000030.1"/>
</dbReference>
<evidence type="ECO:0000313" key="2">
    <source>
        <dbReference type="Proteomes" id="UP000448877"/>
    </source>
</evidence>
<dbReference type="EMBL" id="VVYV01000044">
    <property type="protein sequence ID" value="KAA5414150.1"/>
    <property type="molecule type" value="Genomic_DNA"/>
</dbReference>
<protein>
    <submittedName>
        <fullName evidence="1">Uncharacterized protein</fullName>
    </submittedName>
</protein>
<dbReference type="Proteomes" id="UP000448877">
    <property type="component" value="Unassembled WGS sequence"/>
</dbReference>
<evidence type="ECO:0000313" key="1">
    <source>
        <dbReference type="EMBL" id="KAA5414150.1"/>
    </source>
</evidence>
<comment type="caution">
    <text evidence="1">The sequence shown here is derived from an EMBL/GenBank/DDBJ whole genome shotgun (WGS) entry which is preliminary data.</text>
</comment>
<reference evidence="1 2" key="1">
    <citation type="journal article" date="2019" name="Nat. Med.">
        <title>A library of human gut bacterial isolates paired with longitudinal multiomics data enables mechanistic microbiome research.</title>
        <authorList>
            <person name="Poyet M."/>
            <person name="Groussin M."/>
            <person name="Gibbons S.M."/>
            <person name="Avila-Pacheco J."/>
            <person name="Jiang X."/>
            <person name="Kearney S.M."/>
            <person name="Perrotta A.R."/>
            <person name="Berdy B."/>
            <person name="Zhao S."/>
            <person name="Lieberman T.D."/>
            <person name="Swanson P.K."/>
            <person name="Smith M."/>
            <person name="Roesemann S."/>
            <person name="Alexander J.E."/>
            <person name="Rich S.A."/>
            <person name="Livny J."/>
            <person name="Vlamakis H."/>
            <person name="Clish C."/>
            <person name="Bullock K."/>
            <person name="Deik A."/>
            <person name="Scott J."/>
            <person name="Pierce K.A."/>
            <person name="Xavier R.J."/>
            <person name="Alm E.J."/>
        </authorList>
    </citation>
    <scope>NUCLEOTIDE SEQUENCE [LARGE SCALE GENOMIC DNA]</scope>
    <source>
        <strain evidence="1 2">BIOML-A6</strain>
    </source>
</reference>
<accession>A0A108T2R9</accession>